<name>A0A7D5E349_9PAST</name>
<evidence type="ECO:0000313" key="2">
    <source>
        <dbReference type="Proteomes" id="UP000509660"/>
    </source>
</evidence>
<keyword evidence="2" id="KW-1185">Reference proteome</keyword>
<dbReference type="EMBL" id="CP055306">
    <property type="protein sequence ID" value="QLB40788.1"/>
    <property type="molecule type" value="Genomic_DNA"/>
</dbReference>
<sequence>MQTFDFKVEQNYTVQHEPNVSTITFGGGYEQAAPKGLNHNRRKYQGVIVRADRAEAEHLRQFLNTHGGYKRFQWLDKTSGQMVIVRCRNWSYANTGAITEFSLNFEEVV</sequence>
<protein>
    <submittedName>
        <fullName evidence="1">Phage tail protein</fullName>
    </submittedName>
</protein>
<dbReference type="Proteomes" id="UP000509660">
    <property type="component" value="Chromosome"/>
</dbReference>
<dbReference type="InterPro" id="IPR010265">
    <property type="entry name" value="Phage_lambda_TipM"/>
</dbReference>
<evidence type="ECO:0000313" key="1">
    <source>
        <dbReference type="EMBL" id="QLB40788.1"/>
    </source>
</evidence>
<accession>A0A7D5E349</accession>
<reference evidence="1 2" key="1">
    <citation type="submission" date="2020-06" db="EMBL/GenBank/DDBJ databases">
        <title>Mannheimia pernigra sp. nov. isolated from bovine respiratory tract.</title>
        <authorList>
            <person name="Kuhnert P."/>
            <person name="Akarsu-Egger H."/>
        </authorList>
    </citation>
    <scope>NUCLEOTIDE SEQUENCE [LARGE SCALE GENOMIC DNA]</scope>
    <source>
        <strain evidence="1 2">BNO311</strain>
    </source>
</reference>
<proteinExistence type="predicted"/>
<dbReference type="AlphaFoldDB" id="A0A7D5E349"/>
<dbReference type="RefSeq" id="WP_176810045.1">
    <property type="nucleotide sequence ID" value="NZ_CP055306.1"/>
</dbReference>
<organism evidence="1 2">
    <name type="scientific">Mannheimia pernigra</name>
    <dbReference type="NCBI Taxonomy" id="111844"/>
    <lineage>
        <taxon>Bacteria</taxon>
        <taxon>Pseudomonadati</taxon>
        <taxon>Pseudomonadota</taxon>
        <taxon>Gammaproteobacteria</taxon>
        <taxon>Pasteurellales</taxon>
        <taxon>Pasteurellaceae</taxon>
        <taxon>Mannheimia</taxon>
    </lineage>
</organism>
<gene>
    <name evidence="1" type="ORF">HV559_07850</name>
</gene>
<dbReference type="Pfam" id="PF05939">
    <property type="entry name" value="Phage_min_tail"/>
    <property type="match status" value="1"/>
</dbReference>